<comment type="caution">
    <text evidence="1">The sequence shown here is derived from an EMBL/GenBank/DDBJ whole genome shotgun (WGS) entry which is preliminary data.</text>
</comment>
<protein>
    <submittedName>
        <fullName evidence="1">Uncharacterized protein</fullName>
    </submittedName>
</protein>
<accession>A0A445A3X2</accession>
<keyword evidence="2" id="KW-1185">Reference proteome</keyword>
<name>A0A445A3X2_ARAHY</name>
<sequence>MMEWLVGSVPVLVGWEDGGLGFMVYLHYEGALLLRGSGSKCCCDCEDEREEGVRKCHNRSRHIMLIKVIGLGHDHKHISKCFNGVMKATYNLPITTLVKSTYFHLGELFARKGTEA</sequence>
<dbReference type="EMBL" id="SDMP01000013">
    <property type="protein sequence ID" value="RYR21052.1"/>
    <property type="molecule type" value="Genomic_DNA"/>
</dbReference>
<gene>
    <name evidence="1" type="ORF">Ahy_B03g066286</name>
</gene>
<evidence type="ECO:0000313" key="1">
    <source>
        <dbReference type="EMBL" id="RYR21052.1"/>
    </source>
</evidence>
<reference evidence="1 2" key="1">
    <citation type="submission" date="2019-01" db="EMBL/GenBank/DDBJ databases">
        <title>Sequencing of cultivated peanut Arachis hypogaea provides insights into genome evolution and oil improvement.</title>
        <authorList>
            <person name="Chen X."/>
        </authorList>
    </citation>
    <scope>NUCLEOTIDE SEQUENCE [LARGE SCALE GENOMIC DNA]</scope>
    <source>
        <strain evidence="2">cv. Fuhuasheng</strain>
        <tissue evidence="1">Leaves</tissue>
    </source>
</reference>
<dbReference type="AlphaFoldDB" id="A0A445A3X2"/>
<organism evidence="1 2">
    <name type="scientific">Arachis hypogaea</name>
    <name type="common">Peanut</name>
    <dbReference type="NCBI Taxonomy" id="3818"/>
    <lineage>
        <taxon>Eukaryota</taxon>
        <taxon>Viridiplantae</taxon>
        <taxon>Streptophyta</taxon>
        <taxon>Embryophyta</taxon>
        <taxon>Tracheophyta</taxon>
        <taxon>Spermatophyta</taxon>
        <taxon>Magnoliopsida</taxon>
        <taxon>eudicotyledons</taxon>
        <taxon>Gunneridae</taxon>
        <taxon>Pentapetalae</taxon>
        <taxon>rosids</taxon>
        <taxon>fabids</taxon>
        <taxon>Fabales</taxon>
        <taxon>Fabaceae</taxon>
        <taxon>Papilionoideae</taxon>
        <taxon>50 kb inversion clade</taxon>
        <taxon>dalbergioids sensu lato</taxon>
        <taxon>Dalbergieae</taxon>
        <taxon>Pterocarpus clade</taxon>
        <taxon>Arachis</taxon>
    </lineage>
</organism>
<dbReference type="Proteomes" id="UP000289738">
    <property type="component" value="Chromosome B03"/>
</dbReference>
<proteinExistence type="predicted"/>
<evidence type="ECO:0000313" key="2">
    <source>
        <dbReference type="Proteomes" id="UP000289738"/>
    </source>
</evidence>